<dbReference type="Proteomes" id="UP000033203">
    <property type="component" value="Unassembled WGS sequence"/>
</dbReference>
<accession>A0A0D1K528</accession>
<sequence>MTDRHNDTVEALPDDAPENNPDALRADTRKDERSDIEQAVEARADAAARGEGGPEPVRFTDTGEFDGNSGTGGEVKNQDLTQQ</sequence>
<protein>
    <submittedName>
        <fullName evidence="2">Uncharacterized protein</fullName>
    </submittedName>
</protein>
<feature type="compositionally biased region" description="Basic and acidic residues" evidence="1">
    <location>
        <begin position="24"/>
        <end position="48"/>
    </location>
</feature>
<evidence type="ECO:0000313" key="2">
    <source>
        <dbReference type="EMBL" id="KIU28718.1"/>
    </source>
</evidence>
<comment type="caution">
    <text evidence="2">The sequence shown here is derived from an EMBL/GenBank/DDBJ whole genome shotgun (WGS) entry which is preliminary data.</text>
</comment>
<gene>
    <name evidence="2" type="ORF">SR41_06665</name>
</gene>
<organism evidence="2 3">
    <name type="scientific">Sphingomonas melonis</name>
    <dbReference type="NCBI Taxonomy" id="152682"/>
    <lineage>
        <taxon>Bacteria</taxon>
        <taxon>Pseudomonadati</taxon>
        <taxon>Pseudomonadota</taxon>
        <taxon>Alphaproteobacteria</taxon>
        <taxon>Sphingomonadales</taxon>
        <taxon>Sphingomonadaceae</taxon>
        <taxon>Sphingomonas</taxon>
    </lineage>
</organism>
<name>A0A0D1K528_9SPHN</name>
<proteinExistence type="predicted"/>
<feature type="region of interest" description="Disordered" evidence="1">
    <location>
        <begin position="1"/>
        <end position="83"/>
    </location>
</feature>
<dbReference type="EMBL" id="JXTP01000026">
    <property type="protein sequence ID" value="KIU28718.1"/>
    <property type="molecule type" value="Genomic_DNA"/>
</dbReference>
<evidence type="ECO:0000313" key="3">
    <source>
        <dbReference type="Proteomes" id="UP000033203"/>
    </source>
</evidence>
<reference evidence="2 3" key="1">
    <citation type="submission" date="2015-01" db="EMBL/GenBank/DDBJ databases">
        <title>Genome of Sphingomonas taxi strain 30a.</title>
        <authorList>
            <person name="Eevers N."/>
            <person name="Van Hamme J."/>
            <person name="Bottos E."/>
            <person name="Weyens N."/>
            <person name="Vangronsveld J."/>
        </authorList>
    </citation>
    <scope>NUCLEOTIDE SEQUENCE [LARGE SCALE GENOMIC DNA]</scope>
    <source>
        <strain evidence="2 3">30a</strain>
    </source>
</reference>
<dbReference type="PATRIC" id="fig|1549858.7.peg.1207"/>
<dbReference type="AlphaFoldDB" id="A0A0D1K528"/>
<evidence type="ECO:0000256" key="1">
    <source>
        <dbReference type="SAM" id="MobiDB-lite"/>
    </source>
</evidence>